<dbReference type="PANTHER" id="PTHR47327">
    <property type="entry name" value="FI18240P1-RELATED"/>
    <property type="match status" value="1"/>
</dbReference>
<feature type="chain" id="PRO_5035267278" evidence="1">
    <location>
        <begin position="23"/>
        <end position="819"/>
    </location>
</feature>
<dbReference type="GO" id="GO:0009653">
    <property type="term" value="P:anatomical structure morphogenesis"/>
    <property type="evidence" value="ECO:0007669"/>
    <property type="project" value="TreeGrafter"/>
</dbReference>
<dbReference type="CDD" id="cd01099">
    <property type="entry name" value="PAN_AP_HGF"/>
    <property type="match status" value="3"/>
</dbReference>
<dbReference type="InterPro" id="IPR052774">
    <property type="entry name" value="Celegans_DevNeuronal_Protein"/>
</dbReference>
<feature type="domain" description="Apple" evidence="2">
    <location>
        <begin position="723"/>
        <end position="804"/>
    </location>
</feature>
<accession>A0A8J5JUT7</accession>
<name>A0A8J5JUT7_HOMAM</name>
<sequence length="819" mass="89615">MLRLRPLLLVVALASLPALSSAQCFGGTLTMEKTVGMSFNEPSQPLLSKQDAAVTSECNRVCNNSPQCRAFSVDFSTSSCVSFDRTSEGRRRSLVYKQGSNYFEKICLRGVEYNRLCGQDRLWPFERTLDSYLEGFDDKSIPNVGNRADCLKLCLTETDFPCRSSEYDLNRQICRLSKEDRRTKPNDFVSAPGSSIDYMENQCTRMLPDCRYAVQNDAMVISLDVLEFANVQTDCESLCDSSRIMTCRSYTFDPTEQRCYLSGDDAVSLNKTVLPYKKGVVTGEKQCTVKGHIRRGQCELDQGTIIYEKMTGLTVRTAREALYQLDDSPGGISEKCAKLCLDDSGECPSFAVDYRNNRCFKLDRNTQGRAIDIVSSPGKSYYEKICVRAALPILCRDNVWHFERVPGMELRGLDDRLKAVVQSRRDCIEACLLETTFQCRSAEYDSVTLLCRLSRSDRRSSPNEFVKAVSTTMEYLENQCVPESSTCPYAKTEASYPVYLDDTINGVTSELQCQNLCSDYRKFTCRAVSYYATGSQCFISGDDKASGGGSDALQNRPGTTYFERDCTAGTGGSGSGGGGIGGGGSTGGGGTGGGGIGGGGTGGGGIGGGGTGGGGSGGTGGGGGFSFQVDRCSFGRLTYEKVTGFELSGVKSTPLFSSRTTPGITARCSELCKNLNSCMSFNLDYNRLECYSLETRATEAPQNLRPSSGVGYFEGICLRSGGCGLRWTFERVPNYELSGQERETLNSITKAECMERCLEERRYVCRSANYEYSQRVCRLSDQDRFSAPNSLQAAPNVDYMENQCAPSEWFMPQGSGLCP</sequence>
<dbReference type="AlphaFoldDB" id="A0A8J5JUT7"/>
<dbReference type="SMART" id="SM00473">
    <property type="entry name" value="PAN_AP"/>
    <property type="match status" value="8"/>
</dbReference>
<keyword evidence="4" id="KW-1185">Reference proteome</keyword>
<protein>
    <submittedName>
        <fullName evidence="3">Putative PAN domain-containing protein 5</fullName>
    </submittedName>
</protein>
<dbReference type="SUPFAM" id="SSF57414">
    <property type="entry name" value="Hairpin loop containing domain-like"/>
    <property type="match status" value="7"/>
</dbReference>
<organism evidence="3 4">
    <name type="scientific">Homarus americanus</name>
    <name type="common">American lobster</name>
    <dbReference type="NCBI Taxonomy" id="6706"/>
    <lineage>
        <taxon>Eukaryota</taxon>
        <taxon>Metazoa</taxon>
        <taxon>Ecdysozoa</taxon>
        <taxon>Arthropoda</taxon>
        <taxon>Crustacea</taxon>
        <taxon>Multicrustacea</taxon>
        <taxon>Malacostraca</taxon>
        <taxon>Eumalacostraca</taxon>
        <taxon>Eucarida</taxon>
        <taxon>Decapoda</taxon>
        <taxon>Pleocyemata</taxon>
        <taxon>Astacidea</taxon>
        <taxon>Nephropoidea</taxon>
        <taxon>Nephropidae</taxon>
        <taxon>Homarus</taxon>
    </lineage>
</organism>
<feature type="domain" description="Apple" evidence="2">
    <location>
        <begin position="210"/>
        <end position="287"/>
    </location>
</feature>
<evidence type="ECO:0000313" key="4">
    <source>
        <dbReference type="Proteomes" id="UP000747542"/>
    </source>
</evidence>
<proteinExistence type="predicted"/>
<evidence type="ECO:0000256" key="1">
    <source>
        <dbReference type="SAM" id="SignalP"/>
    </source>
</evidence>
<evidence type="ECO:0000259" key="2">
    <source>
        <dbReference type="PROSITE" id="PS50948"/>
    </source>
</evidence>
<dbReference type="EMBL" id="JAHLQT010027973">
    <property type="protein sequence ID" value="KAG7162250.1"/>
    <property type="molecule type" value="Genomic_DNA"/>
</dbReference>
<dbReference type="InterPro" id="IPR003609">
    <property type="entry name" value="Pan_app"/>
</dbReference>
<feature type="domain" description="Apple" evidence="2">
    <location>
        <begin position="24"/>
        <end position="107"/>
    </location>
</feature>
<feature type="domain" description="Apple" evidence="2">
    <location>
        <begin position="487"/>
        <end position="566"/>
    </location>
</feature>
<reference evidence="3" key="1">
    <citation type="journal article" date="2021" name="Sci. Adv.">
        <title>The American lobster genome reveals insights on longevity, neural, and immune adaptations.</title>
        <authorList>
            <person name="Polinski J.M."/>
            <person name="Zimin A.V."/>
            <person name="Clark K.F."/>
            <person name="Kohn A.B."/>
            <person name="Sadowski N."/>
            <person name="Timp W."/>
            <person name="Ptitsyn A."/>
            <person name="Khanna P."/>
            <person name="Romanova D.Y."/>
            <person name="Williams P."/>
            <person name="Greenwood S.J."/>
            <person name="Moroz L.L."/>
            <person name="Walt D.R."/>
            <person name="Bodnar A.G."/>
        </authorList>
    </citation>
    <scope>NUCLEOTIDE SEQUENCE</scope>
    <source>
        <strain evidence="3">GMGI-L3</strain>
    </source>
</reference>
<dbReference type="PROSITE" id="PS50948">
    <property type="entry name" value="PAN"/>
    <property type="match status" value="8"/>
</dbReference>
<dbReference type="PANTHER" id="PTHR47327:SF1">
    <property type="entry name" value="RE15579P"/>
    <property type="match status" value="1"/>
</dbReference>
<feature type="domain" description="Apple" evidence="2">
    <location>
        <begin position="395"/>
        <end position="480"/>
    </location>
</feature>
<feature type="signal peptide" evidence="1">
    <location>
        <begin position="1"/>
        <end position="22"/>
    </location>
</feature>
<feature type="domain" description="Apple" evidence="2">
    <location>
        <begin position="632"/>
        <end position="717"/>
    </location>
</feature>
<evidence type="ECO:0000313" key="3">
    <source>
        <dbReference type="EMBL" id="KAG7162250.1"/>
    </source>
</evidence>
<feature type="domain" description="Apple" evidence="2">
    <location>
        <begin position="117"/>
        <end position="203"/>
    </location>
</feature>
<dbReference type="Gene3D" id="3.50.4.10">
    <property type="entry name" value="Hepatocyte Growth Factor"/>
    <property type="match status" value="5"/>
</dbReference>
<keyword evidence="1" id="KW-0732">Signal</keyword>
<gene>
    <name evidence="3" type="ORF">Hamer_G024873</name>
</gene>
<dbReference type="Pfam" id="PF00024">
    <property type="entry name" value="PAN_1"/>
    <property type="match status" value="7"/>
</dbReference>
<dbReference type="Proteomes" id="UP000747542">
    <property type="component" value="Unassembled WGS sequence"/>
</dbReference>
<comment type="caution">
    <text evidence="3">The sequence shown here is derived from an EMBL/GenBank/DDBJ whole genome shotgun (WGS) entry which is preliminary data.</text>
</comment>
<feature type="domain" description="Apple" evidence="2">
    <location>
        <begin position="298"/>
        <end position="386"/>
    </location>
</feature>